<keyword evidence="4" id="KW-1185">Reference proteome</keyword>
<dbReference type="InterPro" id="IPR043502">
    <property type="entry name" value="DNA/RNA_pol_sf"/>
</dbReference>
<comment type="caution">
    <text evidence="3">The sequence shown here is derived from an EMBL/GenBank/DDBJ whole genome shotgun (WGS) entry which is preliminary data.</text>
</comment>
<evidence type="ECO:0000313" key="4">
    <source>
        <dbReference type="Proteomes" id="UP001152562"/>
    </source>
</evidence>
<dbReference type="EMBL" id="CALOZG010000086">
    <property type="protein sequence ID" value="CAH4038310.1"/>
    <property type="molecule type" value="Genomic_DNA"/>
</dbReference>
<dbReference type="GO" id="GO:0071897">
    <property type="term" value="P:DNA biosynthetic process"/>
    <property type="evidence" value="ECO:0007669"/>
    <property type="project" value="UniProtKB-ARBA"/>
</dbReference>
<evidence type="ECO:0000259" key="1">
    <source>
        <dbReference type="Pfam" id="PF17919"/>
    </source>
</evidence>
<organism evidence="3 4">
    <name type="scientific">Pieris brassicae</name>
    <name type="common">White butterfly</name>
    <name type="synonym">Large white butterfly</name>
    <dbReference type="NCBI Taxonomy" id="7116"/>
    <lineage>
        <taxon>Eukaryota</taxon>
        <taxon>Metazoa</taxon>
        <taxon>Ecdysozoa</taxon>
        <taxon>Arthropoda</taxon>
        <taxon>Hexapoda</taxon>
        <taxon>Insecta</taxon>
        <taxon>Pterygota</taxon>
        <taxon>Neoptera</taxon>
        <taxon>Endopterygota</taxon>
        <taxon>Lepidoptera</taxon>
        <taxon>Glossata</taxon>
        <taxon>Ditrysia</taxon>
        <taxon>Papilionoidea</taxon>
        <taxon>Pieridae</taxon>
        <taxon>Pierinae</taxon>
        <taxon>Pieris</taxon>
    </lineage>
</organism>
<dbReference type="Proteomes" id="UP001152562">
    <property type="component" value="Unassembled WGS sequence"/>
</dbReference>
<dbReference type="Pfam" id="PF17919">
    <property type="entry name" value="RT_RNaseH_2"/>
    <property type="match status" value="1"/>
</dbReference>
<feature type="domain" description="Reverse transcriptase/retrotransposon-derived protein RNase H-like" evidence="1">
    <location>
        <begin position="261"/>
        <end position="319"/>
    </location>
</feature>
<evidence type="ECO:0008006" key="5">
    <source>
        <dbReference type="Google" id="ProtNLM"/>
    </source>
</evidence>
<reference evidence="3" key="1">
    <citation type="submission" date="2022-05" db="EMBL/GenBank/DDBJ databases">
        <authorList>
            <person name="Okamura Y."/>
        </authorList>
    </citation>
    <scope>NUCLEOTIDE SEQUENCE</scope>
</reference>
<dbReference type="SUPFAM" id="SSF56672">
    <property type="entry name" value="DNA/RNA polymerases"/>
    <property type="match status" value="1"/>
</dbReference>
<feature type="domain" description="DUF7041" evidence="2">
    <location>
        <begin position="21"/>
        <end position="103"/>
    </location>
</feature>
<sequence length="365" mass="39432">MAQETTSTSSLTETFRVGVRIPPFYPEMPGLWFSQMEAKFTLANIRTDKTKFFYVVGNLDAQYPAEVEDVISYPPPADKYDKLKAELIKRLSASCEKKVKQLLMHEELGDLAGPGVPEEFLRTSRLPSSTQAIIASQSKTDLTELAELADRIHDVVGTQVGSTVAVTCTAAAPGTSGGAASTEIAALTRQLEKLADKLHPLIICTPTVPTVLVPPELRRAGETVREAVQLPTGGKCSGQSVMATDDCPSAGRLFITDQRSKEHLAFQKCKDSLCQAAMLAHPDCNAKLALVTDASDKAMGSVLQQLNKGAWEPLAFFSLIQAPRQLRNSFRTATSGQALGRTVVSGFDPAYLANDPRSHDTCPLH</sequence>
<dbReference type="Pfam" id="PF23055">
    <property type="entry name" value="DUF7041"/>
    <property type="match status" value="1"/>
</dbReference>
<dbReference type="InterPro" id="IPR055469">
    <property type="entry name" value="DUF7041"/>
</dbReference>
<accession>A0A9P0U0I0</accession>
<evidence type="ECO:0000313" key="3">
    <source>
        <dbReference type="EMBL" id="CAH4038310.1"/>
    </source>
</evidence>
<gene>
    <name evidence="3" type="ORF">PIBRA_LOCUS13888</name>
</gene>
<dbReference type="PANTHER" id="PTHR33327">
    <property type="entry name" value="ENDONUCLEASE"/>
    <property type="match status" value="1"/>
</dbReference>
<name>A0A9P0U0I0_PIEBR</name>
<dbReference type="AlphaFoldDB" id="A0A9P0U0I0"/>
<dbReference type="InterPro" id="IPR041577">
    <property type="entry name" value="RT_RNaseH_2"/>
</dbReference>
<evidence type="ECO:0000259" key="2">
    <source>
        <dbReference type="Pfam" id="PF23055"/>
    </source>
</evidence>
<proteinExistence type="predicted"/>
<protein>
    <recommendedName>
        <fullName evidence="5">Reverse transcriptase/retrotransposon-derived protein RNase H-like domain-containing protein</fullName>
    </recommendedName>
</protein>
<dbReference type="PANTHER" id="PTHR33327:SF3">
    <property type="entry name" value="RNA-DIRECTED DNA POLYMERASE"/>
    <property type="match status" value="1"/>
</dbReference>